<keyword evidence="2" id="KW-1185">Reference proteome</keyword>
<evidence type="ECO:0000313" key="1">
    <source>
        <dbReference type="EMBL" id="ODN05852.1"/>
    </source>
</evidence>
<organism evidence="1 2">
    <name type="scientific">Orchesella cincta</name>
    <name type="common">Springtail</name>
    <name type="synonym">Podura cincta</name>
    <dbReference type="NCBI Taxonomy" id="48709"/>
    <lineage>
        <taxon>Eukaryota</taxon>
        <taxon>Metazoa</taxon>
        <taxon>Ecdysozoa</taxon>
        <taxon>Arthropoda</taxon>
        <taxon>Hexapoda</taxon>
        <taxon>Collembola</taxon>
        <taxon>Entomobryomorpha</taxon>
        <taxon>Entomobryoidea</taxon>
        <taxon>Orchesellidae</taxon>
        <taxon>Orchesellinae</taxon>
        <taxon>Orchesella</taxon>
    </lineage>
</organism>
<name>A0A1D2NKU4_ORCCI</name>
<reference evidence="1 2" key="1">
    <citation type="journal article" date="2016" name="Genome Biol. Evol.">
        <title>Gene Family Evolution Reflects Adaptation to Soil Environmental Stressors in the Genome of the Collembolan Orchesella cincta.</title>
        <authorList>
            <person name="Faddeeva-Vakhrusheva A."/>
            <person name="Derks M.F."/>
            <person name="Anvar S.Y."/>
            <person name="Agamennone V."/>
            <person name="Suring W."/>
            <person name="Smit S."/>
            <person name="van Straalen N.M."/>
            <person name="Roelofs D."/>
        </authorList>
    </citation>
    <scope>NUCLEOTIDE SEQUENCE [LARGE SCALE GENOMIC DNA]</scope>
    <source>
        <tissue evidence="1">Mixed pool</tissue>
    </source>
</reference>
<protein>
    <submittedName>
        <fullName evidence="1">Proteasome activator complex subunit 4</fullName>
    </submittedName>
</protein>
<sequence length="126" mass="13864">MVGDPIASTDRVGVERSIRSCTAGLKISTPTVGTMIDEGMDVLDDDPSSELIEINGADDPMDGSSSSVLPRKFQKESTFMKLLPYYEDLQGETDELLDKTIRNLTKVVLCHDFQVGGVLYTKCLWT</sequence>
<dbReference type="EMBL" id="LJIJ01000015">
    <property type="protein sequence ID" value="ODN05852.1"/>
    <property type="molecule type" value="Genomic_DNA"/>
</dbReference>
<proteinExistence type="predicted"/>
<dbReference type="GO" id="GO:0000502">
    <property type="term" value="C:proteasome complex"/>
    <property type="evidence" value="ECO:0007669"/>
    <property type="project" value="UniProtKB-KW"/>
</dbReference>
<evidence type="ECO:0000313" key="2">
    <source>
        <dbReference type="Proteomes" id="UP000094527"/>
    </source>
</evidence>
<keyword evidence="1" id="KW-0647">Proteasome</keyword>
<accession>A0A1D2NKU4</accession>
<dbReference type="Proteomes" id="UP000094527">
    <property type="component" value="Unassembled WGS sequence"/>
</dbReference>
<dbReference type="AlphaFoldDB" id="A0A1D2NKU4"/>
<gene>
    <name evidence="1" type="ORF">Ocin01_00821</name>
</gene>
<comment type="caution">
    <text evidence="1">The sequence shown here is derived from an EMBL/GenBank/DDBJ whole genome shotgun (WGS) entry which is preliminary data.</text>
</comment>